<name>A0A6J4PTU6_9ACTN</name>
<dbReference type="PROSITE" id="PS51832">
    <property type="entry name" value="HD_GYP"/>
    <property type="match status" value="1"/>
</dbReference>
<dbReference type="PANTHER" id="PTHR43155">
    <property type="entry name" value="CYCLIC DI-GMP PHOSPHODIESTERASE PA4108-RELATED"/>
    <property type="match status" value="1"/>
</dbReference>
<dbReference type="InterPro" id="IPR003607">
    <property type="entry name" value="HD/PDEase_dom"/>
</dbReference>
<sequence length="476" mass="50098">MSSAVSAVRKRPNAARAYVACVVALAVAATVVWEILFGFYLDQTTLTAGLILCVFCAAERFTHVSFGMGSAVFELGGVPVLCALVLGGPACALLVAVPSVVYRSPSRAAFQGAALALQILAGYLAFSLLHPDPLLAESSFSATFVLGTLAAGLAFFGLDALIGPTLMRLKYGFSMREVVREIVAPALPSDALTIAATLATALAVVSYRPLAAIAILAGSALSLAAVNLVRDNRKKALRLASENEALREALRDSNLEIASRLVGRLGQRDGRAAAHAAASAVYAADIARESGLDEGRCREVRLAALLMDVGLLWVPDDVLLVPAQRLNSLGRRHLEEHPVAGEEVLSGLPGLGEAAHWVRWHHERPDGTGYPDRLKGAWAPQEARILAVASLYASLILDGPSAPVLAPAEARQVLVAEMGKAVDEGVARILLRLLATEVDSYASASDERFVFEGVTGVEGRGSVVTKDPLFRGQTTP</sequence>
<proteinExistence type="predicted"/>
<keyword evidence="1" id="KW-0472">Membrane</keyword>
<dbReference type="CDD" id="cd00077">
    <property type="entry name" value="HDc"/>
    <property type="match status" value="1"/>
</dbReference>
<dbReference type="InterPro" id="IPR037522">
    <property type="entry name" value="HD_GYP_dom"/>
</dbReference>
<keyword evidence="1" id="KW-1133">Transmembrane helix</keyword>
<feature type="transmembrane region" description="Helical" evidence="1">
    <location>
        <begin position="141"/>
        <end position="162"/>
    </location>
</feature>
<dbReference type="Gene3D" id="1.10.3210.10">
    <property type="entry name" value="Hypothetical protein af1432"/>
    <property type="match status" value="1"/>
</dbReference>
<dbReference type="AlphaFoldDB" id="A0A6J4PTU6"/>
<feature type="transmembrane region" description="Helical" evidence="1">
    <location>
        <begin position="78"/>
        <end position="101"/>
    </location>
</feature>
<accession>A0A6J4PTU6</accession>
<evidence type="ECO:0000259" key="2">
    <source>
        <dbReference type="PROSITE" id="PS51832"/>
    </source>
</evidence>
<dbReference type="PANTHER" id="PTHR43155:SF2">
    <property type="entry name" value="CYCLIC DI-GMP PHOSPHODIESTERASE PA4108"/>
    <property type="match status" value="1"/>
</dbReference>
<evidence type="ECO:0000256" key="1">
    <source>
        <dbReference type="SAM" id="Phobius"/>
    </source>
</evidence>
<dbReference type="SUPFAM" id="SSF109604">
    <property type="entry name" value="HD-domain/PDEase-like"/>
    <property type="match status" value="1"/>
</dbReference>
<feature type="transmembrane region" description="Helical" evidence="1">
    <location>
        <begin position="17"/>
        <end position="41"/>
    </location>
</feature>
<dbReference type="Pfam" id="PF13487">
    <property type="entry name" value="HD_5"/>
    <property type="match status" value="1"/>
</dbReference>
<dbReference type="EMBL" id="CADCVA010000186">
    <property type="protein sequence ID" value="CAA9419606.1"/>
    <property type="molecule type" value="Genomic_DNA"/>
</dbReference>
<protein>
    <recommendedName>
        <fullName evidence="2">HD-GYP domain-containing protein</fullName>
    </recommendedName>
</protein>
<gene>
    <name evidence="3" type="ORF">AVDCRST_MAG82-1335</name>
</gene>
<evidence type="ECO:0000313" key="3">
    <source>
        <dbReference type="EMBL" id="CAA9419606.1"/>
    </source>
</evidence>
<reference evidence="3" key="1">
    <citation type="submission" date="2020-02" db="EMBL/GenBank/DDBJ databases">
        <authorList>
            <person name="Meier V. D."/>
        </authorList>
    </citation>
    <scope>NUCLEOTIDE SEQUENCE</scope>
    <source>
        <strain evidence="3">AVDCRST_MAG82</strain>
    </source>
</reference>
<keyword evidence="1" id="KW-0812">Transmembrane</keyword>
<feature type="transmembrane region" description="Helical" evidence="1">
    <location>
        <begin position="182"/>
        <end position="204"/>
    </location>
</feature>
<organism evidence="3">
    <name type="scientific">uncultured Rubrobacteraceae bacterium</name>
    <dbReference type="NCBI Taxonomy" id="349277"/>
    <lineage>
        <taxon>Bacteria</taxon>
        <taxon>Bacillati</taxon>
        <taxon>Actinomycetota</taxon>
        <taxon>Rubrobacteria</taxon>
        <taxon>Rubrobacterales</taxon>
        <taxon>Rubrobacteraceae</taxon>
        <taxon>environmental samples</taxon>
    </lineage>
</organism>
<feature type="domain" description="HD-GYP" evidence="2">
    <location>
        <begin position="250"/>
        <end position="446"/>
    </location>
</feature>
<feature type="transmembrane region" description="Helical" evidence="1">
    <location>
        <begin position="210"/>
        <end position="229"/>
    </location>
</feature>
<feature type="transmembrane region" description="Helical" evidence="1">
    <location>
        <begin position="108"/>
        <end position="129"/>
    </location>
</feature>